<feature type="compositionally biased region" description="Basic and acidic residues" evidence="1">
    <location>
        <begin position="249"/>
        <end position="294"/>
    </location>
</feature>
<keyword evidence="4" id="KW-1185">Reference proteome</keyword>
<feature type="compositionally biased region" description="Low complexity" evidence="1">
    <location>
        <begin position="163"/>
        <end position="172"/>
    </location>
</feature>
<dbReference type="AlphaFoldDB" id="A0A0H2QY71"/>
<dbReference type="OrthoDB" id="3249407at2759"/>
<dbReference type="InParanoid" id="A0A0H2QY71"/>
<name>A0A0H2QY71_9AGAM</name>
<organism evidence="3 4">
    <name type="scientific">Schizopora paradoxa</name>
    <dbReference type="NCBI Taxonomy" id="27342"/>
    <lineage>
        <taxon>Eukaryota</taxon>
        <taxon>Fungi</taxon>
        <taxon>Dikarya</taxon>
        <taxon>Basidiomycota</taxon>
        <taxon>Agaricomycotina</taxon>
        <taxon>Agaricomycetes</taxon>
        <taxon>Hymenochaetales</taxon>
        <taxon>Schizoporaceae</taxon>
        <taxon>Schizopora</taxon>
    </lineage>
</organism>
<reference evidence="3 4" key="1">
    <citation type="submission" date="2015-04" db="EMBL/GenBank/DDBJ databases">
        <title>Complete genome sequence of Schizopora paradoxa KUC8140, a cosmopolitan wood degrader in East Asia.</title>
        <authorList>
            <consortium name="DOE Joint Genome Institute"/>
            <person name="Min B."/>
            <person name="Park H."/>
            <person name="Jang Y."/>
            <person name="Kim J.-J."/>
            <person name="Kim K.H."/>
            <person name="Pangilinan J."/>
            <person name="Lipzen A."/>
            <person name="Riley R."/>
            <person name="Grigoriev I.V."/>
            <person name="Spatafora J.W."/>
            <person name="Choi I.-G."/>
        </authorList>
    </citation>
    <scope>NUCLEOTIDE SEQUENCE [LARGE SCALE GENOMIC DNA]</scope>
    <source>
        <strain evidence="3 4">KUC8140</strain>
    </source>
</reference>
<feature type="compositionally biased region" description="Polar residues" evidence="1">
    <location>
        <begin position="180"/>
        <end position="210"/>
    </location>
</feature>
<dbReference type="InterPro" id="IPR045341">
    <property type="entry name" value="DUF6532"/>
</dbReference>
<protein>
    <recommendedName>
        <fullName evidence="2">DUF6532 domain-containing protein</fullName>
    </recommendedName>
</protein>
<dbReference type="Proteomes" id="UP000053477">
    <property type="component" value="Unassembled WGS sequence"/>
</dbReference>
<feature type="domain" description="DUF6532" evidence="2">
    <location>
        <begin position="369"/>
        <end position="554"/>
    </location>
</feature>
<proteinExistence type="predicted"/>
<feature type="compositionally biased region" description="Basic and acidic residues" evidence="1">
    <location>
        <begin position="70"/>
        <end position="103"/>
    </location>
</feature>
<dbReference type="EMBL" id="KQ086587">
    <property type="protein sequence ID" value="KLO04334.1"/>
    <property type="molecule type" value="Genomic_DNA"/>
</dbReference>
<feature type="region of interest" description="Disordered" evidence="1">
    <location>
        <begin position="1"/>
        <end position="352"/>
    </location>
</feature>
<sequence>MAQKGARSEDEESGSSGSEFEDRQTTSKSTKKTKQSDQRKDRFYEEVSRTSGRNTRKSTKQLALDDEESSREQRKREKEMKRMEKELQKEREDLAARERELQRQRKKAPGGTSSVPAQAQDHDIIEEDDLGMPDGEFEAEYTEVVTVIQAPPRLPLRRANEPSSSVSGSAASNRRRTDESLTPASNVSSRRSDEQSTPVSDDPSRPSSTGPPRAVSNVPVGRSSSSDNDASRPFLTPQPSTILDEDEIALSRESDIDEEVQRSNAERKDRRKEAKEKERARTRKEGRNNGEETRRQKRKSRDESDTESDPDSNSPSDDGSSAKDRSSSRSRQRKKRQGNEKSKPTQEKAAISRLKSKRMVALVNIALRLAKALIISGTPFPSSTELDQLTVDSWSFALKKLDYDIRINAEATKIIYQRPSQLRGNLITVTRPLTQAHWALGNIGDESRSSIASRVAMLREGGRFLYQDISTRKYLFKNTLIQQVIKNAFFADKKSIGIQFSKYFNPIAKETLALVLTAIDHVLNEHTSGVLIRKDFSEHEAYGRYLGFLKIINGFQAAAPEALRSVLQDLHDLCRDACGAGPVATTSNIISTAELALAARCYEEH</sequence>
<gene>
    <name evidence="3" type="ORF">SCHPADRAFT_947776</name>
</gene>
<evidence type="ECO:0000259" key="2">
    <source>
        <dbReference type="Pfam" id="PF20149"/>
    </source>
</evidence>
<evidence type="ECO:0000313" key="3">
    <source>
        <dbReference type="EMBL" id="KLO04334.1"/>
    </source>
</evidence>
<dbReference type="Pfam" id="PF20149">
    <property type="entry name" value="DUF6532"/>
    <property type="match status" value="1"/>
</dbReference>
<evidence type="ECO:0000313" key="4">
    <source>
        <dbReference type="Proteomes" id="UP000053477"/>
    </source>
</evidence>
<feature type="compositionally biased region" description="Basic and acidic residues" evidence="1">
    <location>
        <begin position="337"/>
        <end position="346"/>
    </location>
</feature>
<accession>A0A0H2QY71</accession>
<feature type="compositionally biased region" description="Acidic residues" evidence="1">
    <location>
        <begin position="124"/>
        <end position="141"/>
    </location>
</feature>
<evidence type="ECO:0000256" key="1">
    <source>
        <dbReference type="SAM" id="MobiDB-lite"/>
    </source>
</evidence>
<feature type="compositionally biased region" description="Basic and acidic residues" evidence="1">
    <location>
        <begin position="34"/>
        <end position="48"/>
    </location>
</feature>